<dbReference type="RefSeq" id="WP_183899233.1">
    <property type="nucleotide sequence ID" value="NZ_JACIDW010000002.1"/>
</dbReference>
<dbReference type="GO" id="GO:0003677">
    <property type="term" value="F:DNA binding"/>
    <property type="evidence" value="ECO:0007669"/>
    <property type="project" value="InterPro"/>
</dbReference>
<accession>A0A7W6CQZ3</accession>
<reference evidence="2 3" key="1">
    <citation type="submission" date="2020-08" db="EMBL/GenBank/DDBJ databases">
        <title>Genomic Encyclopedia of Type Strains, Phase IV (KMG-IV): sequencing the most valuable type-strain genomes for metagenomic binning, comparative biology and taxonomic classification.</title>
        <authorList>
            <person name="Goeker M."/>
        </authorList>
    </citation>
    <scope>NUCLEOTIDE SEQUENCE [LARGE SCALE GENOMIC DNA]</scope>
    <source>
        <strain evidence="2 3">DSM 26575</strain>
    </source>
</reference>
<keyword evidence="3" id="KW-1185">Reference proteome</keyword>
<gene>
    <name evidence="2" type="ORF">GGQ67_001153</name>
</gene>
<dbReference type="PROSITE" id="PS50943">
    <property type="entry name" value="HTH_CROC1"/>
    <property type="match status" value="1"/>
</dbReference>
<dbReference type="Proteomes" id="UP000582090">
    <property type="component" value="Unassembled WGS sequence"/>
</dbReference>
<comment type="caution">
    <text evidence="2">The sequence shown here is derived from an EMBL/GenBank/DDBJ whole genome shotgun (WGS) entry which is preliminary data.</text>
</comment>
<dbReference type="Pfam" id="PF07022">
    <property type="entry name" value="Phage_CI_repr"/>
    <property type="match status" value="1"/>
</dbReference>
<dbReference type="GO" id="GO:0045892">
    <property type="term" value="P:negative regulation of DNA-templated transcription"/>
    <property type="evidence" value="ECO:0007669"/>
    <property type="project" value="InterPro"/>
</dbReference>
<organism evidence="2 3">
    <name type="scientific">Rhizobium metallidurans</name>
    <dbReference type="NCBI Taxonomy" id="1265931"/>
    <lineage>
        <taxon>Bacteria</taxon>
        <taxon>Pseudomonadati</taxon>
        <taxon>Pseudomonadota</taxon>
        <taxon>Alphaproteobacteria</taxon>
        <taxon>Hyphomicrobiales</taxon>
        <taxon>Rhizobiaceae</taxon>
        <taxon>Rhizobium/Agrobacterium group</taxon>
        <taxon>Rhizobium</taxon>
    </lineage>
</organism>
<dbReference type="InterPro" id="IPR010744">
    <property type="entry name" value="Phage_CI_N"/>
</dbReference>
<dbReference type="CDD" id="cd00093">
    <property type="entry name" value="HTH_XRE"/>
    <property type="match status" value="1"/>
</dbReference>
<evidence type="ECO:0000259" key="1">
    <source>
        <dbReference type="PROSITE" id="PS50943"/>
    </source>
</evidence>
<dbReference type="InterPro" id="IPR001387">
    <property type="entry name" value="Cro/C1-type_HTH"/>
</dbReference>
<dbReference type="InterPro" id="IPR010982">
    <property type="entry name" value="Lambda_DNA-bd_dom_sf"/>
</dbReference>
<evidence type="ECO:0000313" key="3">
    <source>
        <dbReference type="Proteomes" id="UP000582090"/>
    </source>
</evidence>
<dbReference type="AlphaFoldDB" id="A0A7W6CQZ3"/>
<protein>
    <submittedName>
        <fullName evidence="2">Transcriptional regulator with XRE-family HTH domain</fullName>
    </submittedName>
</protein>
<dbReference type="EMBL" id="JACIDW010000002">
    <property type="protein sequence ID" value="MBB3963528.1"/>
    <property type="molecule type" value="Genomic_DNA"/>
</dbReference>
<name>A0A7W6CQZ3_9HYPH</name>
<evidence type="ECO:0000313" key="2">
    <source>
        <dbReference type="EMBL" id="MBB3963528.1"/>
    </source>
</evidence>
<proteinExistence type="predicted"/>
<dbReference type="Gene3D" id="1.10.260.40">
    <property type="entry name" value="lambda repressor-like DNA-binding domains"/>
    <property type="match status" value="1"/>
</dbReference>
<sequence length="196" mass="21624">MSELADRIRIAAKRVGGLNRLAQQIEVPRKTLGNWLAGTSPKPDAVRKIASVSDVSLDWLISGEGDPDEDGYAVLARRTDKKIQDQMSPEEFSEGLRRGLERLTGSNQPTPAQPSVDVKREVIRAVRQTYDDAAVTAAGDDIALVAMDIFATLTSRVRDIDDESEVRMVLTHLIHHLKHDLREAARNPGHGKREAS</sequence>
<feature type="domain" description="HTH cro/C1-type" evidence="1">
    <location>
        <begin position="21"/>
        <end position="60"/>
    </location>
</feature>
<dbReference type="SUPFAM" id="SSF47413">
    <property type="entry name" value="lambda repressor-like DNA-binding domains"/>
    <property type="match status" value="1"/>
</dbReference>